<dbReference type="Proteomes" id="UP000435877">
    <property type="component" value="Unassembled WGS sequence"/>
</dbReference>
<organism evidence="2 3">
    <name type="scientific">Zhongshania aliphaticivorans</name>
    <dbReference type="NCBI Taxonomy" id="1470434"/>
    <lineage>
        <taxon>Bacteria</taxon>
        <taxon>Pseudomonadati</taxon>
        <taxon>Pseudomonadota</taxon>
        <taxon>Gammaproteobacteria</taxon>
        <taxon>Cellvibrionales</taxon>
        <taxon>Spongiibacteraceae</taxon>
        <taxon>Zhongshania</taxon>
    </lineage>
</organism>
<name>A0A5S9Q9V3_9GAMM</name>
<dbReference type="EMBL" id="CACSIK010000004">
    <property type="protein sequence ID" value="CAA0114435.1"/>
    <property type="molecule type" value="Genomic_DNA"/>
</dbReference>
<keyword evidence="3" id="KW-1185">Reference proteome</keyword>
<evidence type="ECO:0000313" key="3">
    <source>
        <dbReference type="Proteomes" id="UP000435877"/>
    </source>
</evidence>
<evidence type="ECO:0000313" key="1">
    <source>
        <dbReference type="EMBL" id="CAA0102272.1"/>
    </source>
</evidence>
<dbReference type="OrthoDB" id="9933171at2"/>
<gene>
    <name evidence="2" type="ORF">IHBHHGIJ_03576</name>
    <name evidence="1" type="ORF">KFEGEMFD_01865</name>
</gene>
<evidence type="ECO:0000313" key="4">
    <source>
        <dbReference type="Proteomes" id="UP000439591"/>
    </source>
</evidence>
<reference evidence="3 4" key="1">
    <citation type="submission" date="2019-11" db="EMBL/GenBank/DDBJ databases">
        <authorList>
            <person name="Holert J."/>
        </authorList>
    </citation>
    <scope>NUCLEOTIDE SEQUENCE [LARGE SCALE GENOMIC DNA]</scope>
    <source>
        <strain evidence="1">BC3_2A</strain>
        <strain evidence="2">SB11_1A</strain>
    </source>
</reference>
<proteinExistence type="predicted"/>
<dbReference type="AlphaFoldDB" id="A0A5S9Q9V3"/>
<evidence type="ECO:0000313" key="2">
    <source>
        <dbReference type="EMBL" id="CAA0114435.1"/>
    </source>
</evidence>
<dbReference type="Proteomes" id="UP000439591">
    <property type="component" value="Unassembled WGS sequence"/>
</dbReference>
<dbReference type="EMBL" id="CACSIM010000003">
    <property type="protein sequence ID" value="CAA0102272.1"/>
    <property type="molecule type" value="Genomic_DNA"/>
</dbReference>
<accession>A0A5S9Q9V3</accession>
<dbReference type="RefSeq" id="WP_159270344.1">
    <property type="nucleotide sequence ID" value="NZ_CACSIK010000004.1"/>
</dbReference>
<protein>
    <submittedName>
        <fullName evidence="2">Uncharacterized protein</fullName>
    </submittedName>
</protein>
<sequence>MSEDIDNWLAKLNKPSLSDNDTERLVFESVRSGLNAAAKETAPDELALQRLHQRLESEGLYRTQNRFKSHLPRYGLAAAVLLGLTLAIDQGAFKPPNRAPLESSYELTEKDVASTADSYAPLAYERQAPAPSHQFSAAPPPAALAQKKSSLIQSEALTKKNADATQSNALNQISRSLSLTTDQWNAIKSAKINNLRLKPTDNSNQWTLLISTPQAQLAWIELLPKDQADKPWPIDEIIDVRIEVNHGPE</sequence>